<evidence type="ECO:0000313" key="9">
    <source>
        <dbReference type="Proteomes" id="UP000195570"/>
    </source>
</evidence>
<keyword evidence="4" id="KW-0689">Ribosomal protein</keyword>
<dbReference type="PANTHER" id="PTHR14091:SF0">
    <property type="entry name" value="PERIODIC TRYPTOPHAN PROTEIN 1 HOMOLOG"/>
    <property type="match status" value="1"/>
</dbReference>
<dbReference type="Pfam" id="PF00400">
    <property type="entry name" value="WD40"/>
    <property type="match status" value="1"/>
</dbReference>
<comment type="caution">
    <text evidence="8">The sequence shown here is derived from an EMBL/GenBank/DDBJ whole genome shotgun (WGS) entry which is preliminary data.</text>
</comment>
<keyword evidence="9" id="KW-1185">Reference proteome</keyword>
<evidence type="ECO:0000256" key="4">
    <source>
        <dbReference type="ARBA" id="ARBA00022980"/>
    </source>
</evidence>
<dbReference type="GO" id="GO:0006364">
    <property type="term" value="P:rRNA processing"/>
    <property type="evidence" value="ECO:0007669"/>
    <property type="project" value="InterPro"/>
</dbReference>
<dbReference type="SMART" id="SM00320">
    <property type="entry name" value="WD40"/>
    <property type="match status" value="4"/>
</dbReference>
<dbReference type="GeneID" id="92382153"/>
<dbReference type="PROSITE" id="PS50082">
    <property type="entry name" value="WD_REPEATS_2"/>
    <property type="match status" value="1"/>
</dbReference>
<dbReference type="AlphaFoldDB" id="A0A1G4I7I3"/>
<gene>
    <name evidence="8" type="ORF">TEOVI_000821900</name>
</gene>
<sequence>MLTSLSWVPKGGMKPIPIRTGDDIDTVRAKLRRRNPELGVEEDETIPHEGTNLADSGDASSDDAGDTGGMCFGGGADTILEQVESDDEDEINDTNFKETDLVFATALADAAQPRLELYVYDEPENNIYVHHDMEVAAFPLSTAWLTDGTMSICAVGTMRPFVELWNLDVMDAVEPACLLGGCVKWEDNYRKRVKSSLLQEGSHKDSVICVRWNTCAQHILASGSADTTIKMWDLNTSSCIGTYTEPEKVQSLDWHRSEANLLLSGGFDATMVLRDCRSPSSAALRFATGSTVEHVEFDPHSGGRVLYASTSTGNWAAFEARMNAEALWQMQVHEADTTFSASPHVPGLLAAGGKDNMISLWDARDTTCPPKEIVKRSYRTGAVMSLSFHPNSPHVLGACGSKGEPLVYIITDDVQRVFC</sequence>
<organism evidence="8 9">
    <name type="scientific">Trypanosoma equiperdum</name>
    <dbReference type="NCBI Taxonomy" id="5694"/>
    <lineage>
        <taxon>Eukaryota</taxon>
        <taxon>Discoba</taxon>
        <taxon>Euglenozoa</taxon>
        <taxon>Kinetoplastea</taxon>
        <taxon>Metakinetoplastina</taxon>
        <taxon>Trypanosomatida</taxon>
        <taxon>Trypanosomatidae</taxon>
        <taxon>Trypanosoma</taxon>
    </lineage>
</organism>
<dbReference type="InterPro" id="IPR019775">
    <property type="entry name" value="WD40_repeat_CS"/>
</dbReference>
<evidence type="ECO:0000313" key="8">
    <source>
        <dbReference type="EMBL" id="SCU67740.1"/>
    </source>
</evidence>
<evidence type="ECO:0000256" key="3">
    <source>
        <dbReference type="ARBA" id="ARBA00022737"/>
    </source>
</evidence>
<dbReference type="SUPFAM" id="SSF50978">
    <property type="entry name" value="WD40 repeat-like"/>
    <property type="match status" value="1"/>
</dbReference>
<evidence type="ECO:0000256" key="2">
    <source>
        <dbReference type="ARBA" id="ARBA00022574"/>
    </source>
</evidence>
<evidence type="ECO:0000256" key="1">
    <source>
        <dbReference type="ARBA" id="ARBA00022553"/>
    </source>
</evidence>
<dbReference type="InterPro" id="IPR044285">
    <property type="entry name" value="PWP1"/>
</dbReference>
<accession>A0A1G4I7I3</accession>
<dbReference type="InterPro" id="IPR036322">
    <property type="entry name" value="WD40_repeat_dom_sf"/>
</dbReference>
<proteinExistence type="predicted"/>
<dbReference type="InterPro" id="IPR015943">
    <property type="entry name" value="WD40/YVTN_repeat-like_dom_sf"/>
</dbReference>
<reference evidence="8" key="1">
    <citation type="submission" date="2016-09" db="EMBL/GenBank/DDBJ databases">
        <authorList>
            <person name="Hebert L."/>
            <person name="Moumen B."/>
        </authorList>
    </citation>
    <scope>NUCLEOTIDE SEQUENCE [LARGE SCALE GENOMIC DNA]</scope>
    <source>
        <strain evidence="8">OVI</strain>
    </source>
</reference>
<dbReference type="Proteomes" id="UP000195570">
    <property type="component" value="Unassembled WGS sequence"/>
</dbReference>
<protein>
    <submittedName>
        <fullName evidence="8">WD domain, G-beta repeat, putative</fullName>
    </submittedName>
</protein>
<dbReference type="Gene3D" id="2.130.10.10">
    <property type="entry name" value="YVTN repeat-like/Quinoprotein amine dehydrogenase"/>
    <property type="match status" value="1"/>
</dbReference>
<evidence type="ECO:0000256" key="6">
    <source>
        <dbReference type="PROSITE-ProRule" id="PRU00221"/>
    </source>
</evidence>
<keyword evidence="1" id="KW-0597">Phosphoprotein</keyword>
<dbReference type="PANTHER" id="PTHR14091">
    <property type="entry name" value="PERIODIC TRYPTOPHAN PROTEIN 1"/>
    <property type="match status" value="1"/>
</dbReference>
<dbReference type="InterPro" id="IPR001680">
    <property type="entry name" value="WD40_rpt"/>
</dbReference>
<dbReference type="SMR" id="A0A1G4I7I3"/>
<dbReference type="GO" id="GO:1990904">
    <property type="term" value="C:ribonucleoprotein complex"/>
    <property type="evidence" value="ECO:0007669"/>
    <property type="project" value="UniProtKB-KW"/>
</dbReference>
<feature type="region of interest" description="Disordered" evidence="7">
    <location>
        <begin position="32"/>
        <end position="66"/>
    </location>
</feature>
<dbReference type="GO" id="GO:0005634">
    <property type="term" value="C:nucleus"/>
    <property type="evidence" value="ECO:0007669"/>
    <property type="project" value="TreeGrafter"/>
</dbReference>
<dbReference type="RefSeq" id="XP_067079020.1">
    <property type="nucleotide sequence ID" value="XM_067222919.1"/>
</dbReference>
<dbReference type="PRINTS" id="PR00320">
    <property type="entry name" value="GPROTEINBRPT"/>
</dbReference>
<keyword evidence="5" id="KW-0687">Ribonucleoprotein</keyword>
<keyword evidence="3" id="KW-0677">Repeat</keyword>
<dbReference type="FunFam" id="2.130.10.10:FF:001582">
    <property type="entry name" value="WD domain"/>
    <property type="match status" value="1"/>
</dbReference>
<dbReference type="GO" id="GO:0005840">
    <property type="term" value="C:ribosome"/>
    <property type="evidence" value="ECO:0007669"/>
    <property type="project" value="UniProtKB-KW"/>
</dbReference>
<evidence type="ECO:0000256" key="7">
    <source>
        <dbReference type="SAM" id="MobiDB-lite"/>
    </source>
</evidence>
<dbReference type="PROSITE" id="PS00678">
    <property type="entry name" value="WD_REPEATS_1"/>
    <property type="match status" value="1"/>
</dbReference>
<keyword evidence="2 6" id="KW-0853">WD repeat</keyword>
<name>A0A1G4I7I3_TRYEQ</name>
<dbReference type="PROSITE" id="PS50294">
    <property type="entry name" value="WD_REPEATS_REGION"/>
    <property type="match status" value="1"/>
</dbReference>
<dbReference type="VEuPathDB" id="TriTrypDB:TEOVI_000821900"/>
<dbReference type="EMBL" id="CZPT02000797">
    <property type="protein sequence ID" value="SCU67740.1"/>
    <property type="molecule type" value="Genomic_DNA"/>
</dbReference>
<dbReference type="InterPro" id="IPR020472">
    <property type="entry name" value="WD40_PAC1"/>
</dbReference>
<feature type="repeat" description="WD" evidence="6">
    <location>
        <begin position="200"/>
        <end position="242"/>
    </location>
</feature>
<evidence type="ECO:0000256" key="5">
    <source>
        <dbReference type="ARBA" id="ARBA00023274"/>
    </source>
</evidence>